<evidence type="ECO:0000259" key="3">
    <source>
        <dbReference type="Pfam" id="PF11329"/>
    </source>
</evidence>
<name>A0A7W9KNN5_9PSEU</name>
<feature type="signal peptide" evidence="1">
    <location>
        <begin position="1"/>
        <end position="19"/>
    </location>
</feature>
<evidence type="ECO:0000256" key="1">
    <source>
        <dbReference type="SAM" id="SignalP"/>
    </source>
</evidence>
<accession>A0A7W9KNN5</accession>
<dbReference type="Gene3D" id="1.50.10.140">
    <property type="match status" value="1"/>
</dbReference>
<dbReference type="Pfam" id="PF10091">
    <property type="entry name" value="Glycoamylase"/>
    <property type="match status" value="1"/>
</dbReference>
<protein>
    <recommendedName>
        <fullName evidence="6">Glycoamylase-like domain-containing protein</fullName>
    </recommendedName>
</protein>
<dbReference type="RefSeq" id="WP_184867650.1">
    <property type="nucleotide sequence ID" value="NZ_JACHIR010000001.1"/>
</dbReference>
<reference evidence="4 5" key="1">
    <citation type="submission" date="2020-08" db="EMBL/GenBank/DDBJ databases">
        <title>Sequencing the genomes of 1000 actinobacteria strains.</title>
        <authorList>
            <person name="Klenk H.-P."/>
        </authorList>
    </citation>
    <scope>NUCLEOTIDE SEQUENCE [LARGE SCALE GENOMIC DNA]</scope>
    <source>
        <strain evidence="4 5">DSM 43851</strain>
    </source>
</reference>
<feature type="domain" description="Glycoamylase-like" evidence="2">
    <location>
        <begin position="308"/>
        <end position="472"/>
    </location>
</feature>
<dbReference type="Proteomes" id="UP000585638">
    <property type="component" value="Unassembled WGS sequence"/>
</dbReference>
<dbReference type="AlphaFoldDB" id="A0A7W9KNN5"/>
<feature type="chain" id="PRO_5039650513" description="Glycoamylase-like domain-containing protein" evidence="1">
    <location>
        <begin position="20"/>
        <end position="498"/>
    </location>
</feature>
<dbReference type="Pfam" id="PF11329">
    <property type="entry name" value="DUF3131"/>
    <property type="match status" value="1"/>
</dbReference>
<sequence>MNRLHRLLVAAVALTAACAATTEPVEADQWQAAAADDTVVVDPTAHLTDGQIGFLREVAARTWRLLSGPGVDPVTSLPLASVLLAGDPANTVELAPATPDQQYTNPSLIGNYLTAIVAAKDLGLETSDKAQAEAAAVLAQIQKLAKYDGFLFRWYSTTTGQAIESPRGRPIKNGYVSTVDNGWLAQGMLTAAQAFPALAGGFQALLDAMRWDFLYNATENVLYNGYQVGQGYSDSTYDNLYSGPRIADYLAIGSGKVPGALWWGLARTPPADHRQRQVPEGLNRTYTDPQDGKQYTIFEGHYVYDRIKFVPTFNGSLYQALAPAMVVPEQAIAPQSLGMNNRNTALAHGAYGQLGARTPVWGWSAATSPTGAQRYTNYGATELAINQGEVPDDVTTPSAAFLALPIIPEPAFANITQLIAKFPLIYNQYGLLDAVEARTGTLAPRFMAIGQTAIMMAVDNAVNHDRLQGYFAASPYAKPLFPYLSMERYSIHGLVGPG</sequence>
<dbReference type="PROSITE" id="PS51257">
    <property type="entry name" value="PROKAR_LIPOPROTEIN"/>
    <property type="match status" value="1"/>
</dbReference>
<organism evidence="4 5">
    <name type="scientific">Kutzneria kofuensis</name>
    <dbReference type="NCBI Taxonomy" id="103725"/>
    <lineage>
        <taxon>Bacteria</taxon>
        <taxon>Bacillati</taxon>
        <taxon>Actinomycetota</taxon>
        <taxon>Actinomycetes</taxon>
        <taxon>Pseudonocardiales</taxon>
        <taxon>Pseudonocardiaceae</taxon>
        <taxon>Kutzneria</taxon>
    </lineage>
</organism>
<feature type="domain" description="DUF3131" evidence="3">
    <location>
        <begin position="109"/>
        <end position="225"/>
    </location>
</feature>
<gene>
    <name evidence="4" type="ORF">BJ998_007116</name>
</gene>
<keyword evidence="5" id="KW-1185">Reference proteome</keyword>
<comment type="caution">
    <text evidence="4">The sequence shown here is derived from an EMBL/GenBank/DDBJ whole genome shotgun (WGS) entry which is preliminary data.</text>
</comment>
<dbReference type="InterPro" id="IPR021478">
    <property type="entry name" value="DUF3131"/>
</dbReference>
<dbReference type="InterPro" id="IPR019282">
    <property type="entry name" value="Glycoamylase-like_cons_dom"/>
</dbReference>
<evidence type="ECO:0000259" key="2">
    <source>
        <dbReference type="Pfam" id="PF10091"/>
    </source>
</evidence>
<evidence type="ECO:0000313" key="5">
    <source>
        <dbReference type="Proteomes" id="UP000585638"/>
    </source>
</evidence>
<proteinExistence type="predicted"/>
<dbReference type="EMBL" id="JACHIR010000001">
    <property type="protein sequence ID" value="MBB5895920.1"/>
    <property type="molecule type" value="Genomic_DNA"/>
</dbReference>
<evidence type="ECO:0008006" key="6">
    <source>
        <dbReference type="Google" id="ProtNLM"/>
    </source>
</evidence>
<keyword evidence="1" id="KW-0732">Signal</keyword>
<evidence type="ECO:0000313" key="4">
    <source>
        <dbReference type="EMBL" id="MBB5895920.1"/>
    </source>
</evidence>